<evidence type="ECO:0000313" key="2">
    <source>
        <dbReference type="Proteomes" id="UP000589738"/>
    </source>
</evidence>
<dbReference type="AlphaFoldDB" id="A0A841NBI8"/>
<dbReference type="EMBL" id="JACHLC010000006">
    <property type="protein sequence ID" value="MBB6372393.1"/>
    <property type="molecule type" value="Genomic_DNA"/>
</dbReference>
<dbReference type="Proteomes" id="UP000589738">
    <property type="component" value="Unassembled WGS sequence"/>
</dbReference>
<gene>
    <name evidence="1" type="ORF">HNP36_003509</name>
</gene>
<accession>A0A841NBI8</accession>
<evidence type="ECO:0000313" key="1">
    <source>
        <dbReference type="EMBL" id="MBB6372393.1"/>
    </source>
</evidence>
<sequence>MKKTLLLLLLLLLLNFCLFNCYSQKSNSDIIYFLPNSVNDVLNKEIQKRNNNKEIYLVLDKDNSDTYIIYLNEIPSSAENIWVKYSNRAVFLQGRLIPLYFYSDEYFSFAERGNKVLKKLGTEETIKKNISIRENSFRVKFKLGGEITK</sequence>
<proteinExistence type="predicted"/>
<reference evidence="1 2" key="1">
    <citation type="submission" date="2020-08" db="EMBL/GenBank/DDBJ databases">
        <title>Functional genomics of gut bacteria from endangered species of beetles.</title>
        <authorList>
            <person name="Carlos-Shanley C."/>
        </authorList>
    </citation>
    <scope>NUCLEOTIDE SEQUENCE [LARGE SCALE GENOMIC DNA]</scope>
    <source>
        <strain evidence="1 2">S00136</strain>
    </source>
</reference>
<comment type="caution">
    <text evidence="1">The sequence shown here is derived from an EMBL/GenBank/DDBJ whole genome shotgun (WGS) entry which is preliminary data.</text>
</comment>
<keyword evidence="2" id="KW-1185">Reference proteome</keyword>
<protein>
    <submittedName>
        <fullName evidence="1">Uncharacterized protein</fullName>
    </submittedName>
</protein>
<name>A0A841NBI8_9FLAO</name>
<dbReference type="RefSeq" id="WP_184166407.1">
    <property type="nucleotide sequence ID" value="NZ_JACHLC010000006.1"/>
</dbReference>
<organism evidence="1 2">
    <name type="scientific">Chryseobacterium shigense</name>
    <dbReference type="NCBI Taxonomy" id="297244"/>
    <lineage>
        <taxon>Bacteria</taxon>
        <taxon>Pseudomonadati</taxon>
        <taxon>Bacteroidota</taxon>
        <taxon>Flavobacteriia</taxon>
        <taxon>Flavobacteriales</taxon>
        <taxon>Weeksellaceae</taxon>
        <taxon>Chryseobacterium group</taxon>
        <taxon>Chryseobacterium</taxon>
    </lineage>
</organism>